<dbReference type="EMBL" id="CP036281">
    <property type="protein sequence ID" value="QDU82897.1"/>
    <property type="molecule type" value="Genomic_DNA"/>
</dbReference>
<keyword evidence="2" id="KW-1185">Reference proteome</keyword>
<dbReference type="InterPro" id="IPR006311">
    <property type="entry name" value="TAT_signal"/>
</dbReference>
<proteinExistence type="predicted"/>
<dbReference type="Proteomes" id="UP000317178">
    <property type="component" value="Chromosome"/>
</dbReference>
<organism evidence="1 2">
    <name type="scientific">Polystyrenella longa</name>
    <dbReference type="NCBI Taxonomy" id="2528007"/>
    <lineage>
        <taxon>Bacteria</taxon>
        <taxon>Pseudomonadati</taxon>
        <taxon>Planctomycetota</taxon>
        <taxon>Planctomycetia</taxon>
        <taxon>Planctomycetales</taxon>
        <taxon>Planctomycetaceae</taxon>
        <taxon>Polystyrenella</taxon>
    </lineage>
</organism>
<dbReference type="NCBIfam" id="TIGR01409">
    <property type="entry name" value="TAT_signal_seq"/>
    <property type="match status" value="1"/>
</dbReference>
<dbReference type="OrthoDB" id="1394308at2"/>
<dbReference type="KEGG" id="plon:Pla110_46600"/>
<evidence type="ECO:0008006" key="3">
    <source>
        <dbReference type="Google" id="ProtNLM"/>
    </source>
</evidence>
<evidence type="ECO:0000313" key="1">
    <source>
        <dbReference type="EMBL" id="QDU82897.1"/>
    </source>
</evidence>
<dbReference type="PROSITE" id="PS51318">
    <property type="entry name" value="TAT"/>
    <property type="match status" value="1"/>
</dbReference>
<protein>
    <recommendedName>
        <fullName evidence="3">Twin-arginine translocation signal domain-containing protein</fullName>
    </recommendedName>
</protein>
<accession>A0A518CUJ6</accession>
<evidence type="ECO:0000313" key="2">
    <source>
        <dbReference type="Proteomes" id="UP000317178"/>
    </source>
</evidence>
<dbReference type="RefSeq" id="WP_144999452.1">
    <property type="nucleotide sequence ID" value="NZ_CP036281.1"/>
</dbReference>
<sequence length="444" mass="49699">MPVEQPSSTTRRDFLKHSSLAAAAGLFLPSVLRAEAKPGDKPIRVAAICTVMFHRSHAHVILENFLQDYLFNAQRTNPGVEVVSIYFDQRTDNDIVDEVLEQFPIPLYKTIGEALCQGGDKLAVDAILNIGEHGNYAHNSLGQHMYPRKRLFDEAVAEMKRANRFVPVFNDKHLSYKWEEAKEMYDTAQQYGIPLMAGSSVPLAQRRPRLEIPSGAPFEEAVSIHGGGVESYDFHALEVLQSMVEDRQGGESGVSKVEFLDGDALWAAAEAGRWDASLAQAAMENELGYKPKDYREIKGEEYPHPTHGILLHYKDGFKATALSLPGSGIRWNFACRIKGEPQIQKTSFYVGPWQNRNLFKALSHAIQTHFKNGEAPYPVERTLLTSGILDASMHSRHEGKALDTPQLEFSYKAKDYKAMREMGGSWKIITEDMPEPELIVPQGL</sequence>
<dbReference type="AlphaFoldDB" id="A0A518CUJ6"/>
<reference evidence="1 2" key="1">
    <citation type="submission" date="2019-02" db="EMBL/GenBank/DDBJ databases">
        <title>Deep-cultivation of Planctomycetes and their phenomic and genomic characterization uncovers novel biology.</title>
        <authorList>
            <person name="Wiegand S."/>
            <person name="Jogler M."/>
            <person name="Boedeker C."/>
            <person name="Pinto D."/>
            <person name="Vollmers J."/>
            <person name="Rivas-Marin E."/>
            <person name="Kohn T."/>
            <person name="Peeters S.H."/>
            <person name="Heuer A."/>
            <person name="Rast P."/>
            <person name="Oberbeckmann S."/>
            <person name="Bunk B."/>
            <person name="Jeske O."/>
            <person name="Meyerdierks A."/>
            <person name="Storesund J.E."/>
            <person name="Kallscheuer N."/>
            <person name="Luecker S."/>
            <person name="Lage O.M."/>
            <person name="Pohl T."/>
            <person name="Merkel B.J."/>
            <person name="Hornburger P."/>
            <person name="Mueller R.-W."/>
            <person name="Bruemmer F."/>
            <person name="Labrenz M."/>
            <person name="Spormann A.M."/>
            <person name="Op den Camp H."/>
            <person name="Overmann J."/>
            <person name="Amann R."/>
            <person name="Jetten M.S.M."/>
            <person name="Mascher T."/>
            <person name="Medema M.H."/>
            <person name="Devos D.P."/>
            <person name="Kaster A.-K."/>
            <person name="Ovreas L."/>
            <person name="Rohde M."/>
            <person name="Galperin M.Y."/>
            <person name="Jogler C."/>
        </authorList>
    </citation>
    <scope>NUCLEOTIDE SEQUENCE [LARGE SCALE GENOMIC DNA]</scope>
    <source>
        <strain evidence="1 2">Pla110</strain>
    </source>
</reference>
<gene>
    <name evidence="1" type="ORF">Pla110_46600</name>
</gene>
<dbReference type="InterPro" id="IPR019546">
    <property type="entry name" value="TAT_signal_bac_arc"/>
</dbReference>
<dbReference type="Gene3D" id="3.40.50.720">
    <property type="entry name" value="NAD(P)-binding Rossmann-like Domain"/>
    <property type="match status" value="1"/>
</dbReference>
<name>A0A518CUJ6_9PLAN</name>